<dbReference type="InterPro" id="IPR029052">
    <property type="entry name" value="Metallo-depent_PP-like"/>
</dbReference>
<protein>
    <recommendedName>
        <fullName evidence="3">Metallophosphoesterase</fullName>
    </recommendedName>
</protein>
<proteinExistence type="predicted"/>
<evidence type="ECO:0000313" key="2">
    <source>
        <dbReference type="Proteomes" id="UP000008136"/>
    </source>
</evidence>
<dbReference type="RefSeq" id="WP_013684158.1">
    <property type="nucleotide sequence ID" value="NC_015320.1"/>
</dbReference>
<dbReference type="Gene3D" id="3.60.21.10">
    <property type="match status" value="1"/>
</dbReference>
<evidence type="ECO:0008006" key="3">
    <source>
        <dbReference type="Google" id="ProtNLM"/>
    </source>
</evidence>
<keyword evidence="2" id="KW-1185">Reference proteome</keyword>
<dbReference type="KEGG" id="ave:Arcve_1495"/>
<dbReference type="SUPFAM" id="SSF56300">
    <property type="entry name" value="Metallo-dependent phosphatases"/>
    <property type="match status" value="1"/>
</dbReference>
<name>F2KP93_ARCVS</name>
<dbReference type="HOGENOM" id="CLU_1105255_0_0_2"/>
<evidence type="ECO:0000313" key="1">
    <source>
        <dbReference type="EMBL" id="AEA47497.1"/>
    </source>
</evidence>
<dbReference type="eggNOG" id="arCOG01143">
    <property type="taxonomic scope" value="Archaea"/>
</dbReference>
<reference evidence="1 2" key="1">
    <citation type="submission" date="2011-03" db="EMBL/GenBank/DDBJ databases">
        <title>The complete genome of Archaeoglobus veneficus SNP6.</title>
        <authorList>
            <consortium name="US DOE Joint Genome Institute (JGI-PGF)"/>
            <person name="Lucas S."/>
            <person name="Copeland A."/>
            <person name="Lapidus A."/>
            <person name="Bruce D."/>
            <person name="Goodwin L."/>
            <person name="Pitluck S."/>
            <person name="Kyrpides N."/>
            <person name="Mavromatis K."/>
            <person name="Pagani I."/>
            <person name="Ivanova N."/>
            <person name="Mikhailova N."/>
            <person name="Lu M."/>
            <person name="Detter J.C."/>
            <person name="Tapia R."/>
            <person name="Han C."/>
            <person name="Land M."/>
            <person name="Hauser L."/>
            <person name="Markowitz V."/>
            <person name="Cheng J.-F."/>
            <person name="Hugenholtz P."/>
            <person name="Woyke T."/>
            <person name="Wu D."/>
            <person name="Spring S."/>
            <person name="Brambilla E."/>
            <person name="Klenk H.-P."/>
            <person name="Eisen J.A."/>
        </authorList>
    </citation>
    <scope>NUCLEOTIDE SEQUENCE [LARGE SCALE GENOMIC DNA]</scope>
    <source>
        <strain>SNP6</strain>
    </source>
</reference>
<dbReference type="Proteomes" id="UP000008136">
    <property type="component" value="Chromosome"/>
</dbReference>
<dbReference type="EMBL" id="CP002588">
    <property type="protein sequence ID" value="AEA47497.1"/>
    <property type="molecule type" value="Genomic_DNA"/>
</dbReference>
<dbReference type="AlphaFoldDB" id="F2KP93"/>
<accession>F2KP93</accession>
<sequence>MQVAVISNLHGNLLALASALSKIERLREKGEEINKIYVLGVFGLMPYPKEVYQFISSAENIFPVRGKYDHLIAKWRELEEDEKERLREDHPDFVIRMIEWNWEMLGKDGRSWLRNDVPAFIIEKFGEKNEILFVYGEPFNPTGEDVKPKMPTSYYESLLAPLRKYEMLVVAGPIPFIAETRYGKVVCPGSAGFQPIKDSKPSFAIIDTDNMYVAFDDFEYSKKDVEDRIKEYDLPSELIDLLHHGYM</sequence>
<dbReference type="OrthoDB" id="84592at2157"/>
<dbReference type="STRING" id="693661.Arcve_1495"/>
<gene>
    <name evidence="1" type="ordered locus">Arcve_1495</name>
</gene>
<dbReference type="GeneID" id="10394619"/>
<organism evidence="1 2">
    <name type="scientific">Archaeoglobus veneficus (strain DSM 11195 / SNP6)</name>
    <dbReference type="NCBI Taxonomy" id="693661"/>
    <lineage>
        <taxon>Archaea</taxon>
        <taxon>Methanobacteriati</taxon>
        <taxon>Methanobacteriota</taxon>
        <taxon>Archaeoglobi</taxon>
        <taxon>Archaeoglobales</taxon>
        <taxon>Archaeoglobaceae</taxon>
        <taxon>Archaeoglobus</taxon>
    </lineage>
</organism>